<dbReference type="Gramene" id="EFJ07580">
    <property type="protein sequence ID" value="EFJ07580"/>
    <property type="gene ID" value="SELMODRAFT_429779"/>
</dbReference>
<name>D8T799_SELML</name>
<protein>
    <submittedName>
        <fullName evidence="1">Uncharacterized protein</fullName>
    </submittedName>
</protein>
<keyword evidence="2" id="KW-1185">Reference proteome</keyword>
<organism evidence="2">
    <name type="scientific">Selaginella moellendorffii</name>
    <name type="common">Spikemoss</name>
    <dbReference type="NCBI Taxonomy" id="88036"/>
    <lineage>
        <taxon>Eukaryota</taxon>
        <taxon>Viridiplantae</taxon>
        <taxon>Streptophyta</taxon>
        <taxon>Embryophyta</taxon>
        <taxon>Tracheophyta</taxon>
        <taxon>Lycopodiopsida</taxon>
        <taxon>Selaginellales</taxon>
        <taxon>Selaginellaceae</taxon>
        <taxon>Selaginella</taxon>
    </lineage>
</organism>
<dbReference type="HOGENOM" id="CLU_1941726_0_0_1"/>
<dbReference type="AlphaFoldDB" id="D8T799"/>
<dbReference type="EMBL" id="GL377684">
    <property type="protein sequence ID" value="EFJ07580.1"/>
    <property type="molecule type" value="Genomic_DNA"/>
</dbReference>
<evidence type="ECO:0000313" key="1">
    <source>
        <dbReference type="EMBL" id="EFJ07580.1"/>
    </source>
</evidence>
<reference evidence="1 2" key="1">
    <citation type="journal article" date="2011" name="Science">
        <title>The Selaginella genome identifies genetic changes associated with the evolution of vascular plants.</title>
        <authorList>
            <person name="Banks J.A."/>
            <person name="Nishiyama T."/>
            <person name="Hasebe M."/>
            <person name="Bowman J.L."/>
            <person name="Gribskov M."/>
            <person name="dePamphilis C."/>
            <person name="Albert V.A."/>
            <person name="Aono N."/>
            <person name="Aoyama T."/>
            <person name="Ambrose B.A."/>
            <person name="Ashton N.W."/>
            <person name="Axtell M.J."/>
            <person name="Barker E."/>
            <person name="Barker M.S."/>
            <person name="Bennetzen J.L."/>
            <person name="Bonawitz N.D."/>
            <person name="Chapple C."/>
            <person name="Cheng C."/>
            <person name="Correa L.G."/>
            <person name="Dacre M."/>
            <person name="DeBarry J."/>
            <person name="Dreyer I."/>
            <person name="Elias M."/>
            <person name="Engstrom E.M."/>
            <person name="Estelle M."/>
            <person name="Feng L."/>
            <person name="Finet C."/>
            <person name="Floyd S.K."/>
            <person name="Frommer W.B."/>
            <person name="Fujita T."/>
            <person name="Gramzow L."/>
            <person name="Gutensohn M."/>
            <person name="Harholt J."/>
            <person name="Hattori M."/>
            <person name="Heyl A."/>
            <person name="Hirai T."/>
            <person name="Hiwatashi Y."/>
            <person name="Ishikawa M."/>
            <person name="Iwata M."/>
            <person name="Karol K.G."/>
            <person name="Koehler B."/>
            <person name="Kolukisaoglu U."/>
            <person name="Kubo M."/>
            <person name="Kurata T."/>
            <person name="Lalonde S."/>
            <person name="Li K."/>
            <person name="Li Y."/>
            <person name="Litt A."/>
            <person name="Lyons E."/>
            <person name="Manning G."/>
            <person name="Maruyama T."/>
            <person name="Michael T.P."/>
            <person name="Mikami K."/>
            <person name="Miyazaki S."/>
            <person name="Morinaga S."/>
            <person name="Murata T."/>
            <person name="Mueller-Roeber B."/>
            <person name="Nelson D.R."/>
            <person name="Obara M."/>
            <person name="Oguri Y."/>
            <person name="Olmstead R.G."/>
            <person name="Onodera N."/>
            <person name="Petersen B.L."/>
            <person name="Pils B."/>
            <person name="Prigge M."/>
            <person name="Rensing S.A."/>
            <person name="Riano-Pachon D.M."/>
            <person name="Roberts A.W."/>
            <person name="Sato Y."/>
            <person name="Scheller H.V."/>
            <person name="Schulz B."/>
            <person name="Schulz C."/>
            <person name="Shakirov E.V."/>
            <person name="Shibagaki N."/>
            <person name="Shinohara N."/>
            <person name="Shippen D.E."/>
            <person name="Soerensen I."/>
            <person name="Sotooka R."/>
            <person name="Sugimoto N."/>
            <person name="Sugita M."/>
            <person name="Sumikawa N."/>
            <person name="Tanurdzic M."/>
            <person name="Theissen G."/>
            <person name="Ulvskov P."/>
            <person name="Wakazuki S."/>
            <person name="Weng J.K."/>
            <person name="Willats W.W."/>
            <person name="Wipf D."/>
            <person name="Wolf P.G."/>
            <person name="Yang L."/>
            <person name="Zimmer A.D."/>
            <person name="Zhu Q."/>
            <person name="Mitros T."/>
            <person name="Hellsten U."/>
            <person name="Loque D."/>
            <person name="Otillar R."/>
            <person name="Salamov A."/>
            <person name="Schmutz J."/>
            <person name="Shapiro H."/>
            <person name="Lindquist E."/>
            <person name="Lucas S."/>
            <person name="Rokhsar D."/>
            <person name="Grigoriev I.V."/>
        </authorList>
    </citation>
    <scope>NUCLEOTIDE SEQUENCE [LARGE SCALE GENOMIC DNA]</scope>
</reference>
<sequence length="133" mass="14765">MISDNSKMLSLRGFQYALWKVPMVDYVSQFGADQYLRLAKLLVLCRIISFLDSNVIKLGSFHREEILIFSIADSTTPVQVHSLNILAWFISETSISDEKQLLLAVVGCIVALASTLKSVPCGALKQSSRKVKS</sequence>
<dbReference type="InParanoid" id="D8T799"/>
<dbReference type="KEGG" id="smo:SELMODRAFT_429779"/>
<evidence type="ECO:0000313" key="2">
    <source>
        <dbReference type="Proteomes" id="UP000001514"/>
    </source>
</evidence>
<gene>
    <name evidence="1" type="ORF">SELMODRAFT_429779</name>
</gene>
<accession>D8T799</accession>
<proteinExistence type="predicted"/>
<dbReference type="Proteomes" id="UP000001514">
    <property type="component" value="Unassembled WGS sequence"/>
</dbReference>